<feature type="compositionally biased region" description="Polar residues" evidence="1">
    <location>
        <begin position="47"/>
        <end position="56"/>
    </location>
</feature>
<gene>
    <name evidence="2" type="ORF">P5673_021764</name>
</gene>
<reference evidence="2" key="1">
    <citation type="journal article" date="2023" name="G3 (Bethesda)">
        <title>Whole genome assembly and annotation of the endangered Caribbean coral Acropora cervicornis.</title>
        <authorList>
            <person name="Selwyn J.D."/>
            <person name="Vollmer S.V."/>
        </authorList>
    </citation>
    <scope>NUCLEOTIDE SEQUENCE</scope>
    <source>
        <strain evidence="2">K2</strain>
    </source>
</reference>
<feature type="compositionally biased region" description="Basic and acidic residues" evidence="1">
    <location>
        <begin position="32"/>
        <end position="41"/>
    </location>
</feature>
<dbReference type="EMBL" id="JARQWQ010000057">
    <property type="protein sequence ID" value="KAK2556168.1"/>
    <property type="molecule type" value="Genomic_DNA"/>
</dbReference>
<dbReference type="Proteomes" id="UP001249851">
    <property type="component" value="Unassembled WGS sequence"/>
</dbReference>
<proteinExistence type="predicted"/>
<protein>
    <submittedName>
        <fullName evidence="2">Uncharacterized protein</fullName>
    </submittedName>
</protein>
<dbReference type="AlphaFoldDB" id="A0AAD9Q7P6"/>
<name>A0AAD9Q7P6_ACRCE</name>
<feature type="region of interest" description="Disordered" evidence="1">
    <location>
        <begin position="26"/>
        <end position="67"/>
    </location>
</feature>
<sequence>MTHGRRLRLIGTSGVACCGEPCWSLRRSGSKNTRERTKEGSLPRPVTSLNVLSASGTAGPERDSRPT</sequence>
<evidence type="ECO:0000313" key="2">
    <source>
        <dbReference type="EMBL" id="KAK2556168.1"/>
    </source>
</evidence>
<evidence type="ECO:0000313" key="3">
    <source>
        <dbReference type="Proteomes" id="UP001249851"/>
    </source>
</evidence>
<comment type="caution">
    <text evidence="2">The sequence shown here is derived from an EMBL/GenBank/DDBJ whole genome shotgun (WGS) entry which is preliminary data.</text>
</comment>
<accession>A0AAD9Q7P6</accession>
<keyword evidence="3" id="KW-1185">Reference proteome</keyword>
<evidence type="ECO:0000256" key="1">
    <source>
        <dbReference type="SAM" id="MobiDB-lite"/>
    </source>
</evidence>
<reference evidence="2" key="2">
    <citation type="journal article" date="2023" name="Science">
        <title>Genomic signatures of disease resistance in endangered staghorn corals.</title>
        <authorList>
            <person name="Vollmer S.V."/>
            <person name="Selwyn J.D."/>
            <person name="Despard B.A."/>
            <person name="Roesel C.L."/>
        </authorList>
    </citation>
    <scope>NUCLEOTIDE SEQUENCE</scope>
    <source>
        <strain evidence="2">K2</strain>
    </source>
</reference>
<organism evidence="2 3">
    <name type="scientific">Acropora cervicornis</name>
    <name type="common">Staghorn coral</name>
    <dbReference type="NCBI Taxonomy" id="6130"/>
    <lineage>
        <taxon>Eukaryota</taxon>
        <taxon>Metazoa</taxon>
        <taxon>Cnidaria</taxon>
        <taxon>Anthozoa</taxon>
        <taxon>Hexacorallia</taxon>
        <taxon>Scleractinia</taxon>
        <taxon>Astrocoeniina</taxon>
        <taxon>Acroporidae</taxon>
        <taxon>Acropora</taxon>
    </lineage>
</organism>